<evidence type="ECO:0000256" key="1">
    <source>
        <dbReference type="SAM" id="SignalP"/>
    </source>
</evidence>
<dbReference type="InParanoid" id="I7M283"/>
<gene>
    <name evidence="2" type="ORF">TTHERM_00137770</name>
</gene>
<proteinExistence type="predicted"/>
<organism evidence="2 3">
    <name type="scientific">Tetrahymena thermophila (strain SB210)</name>
    <dbReference type="NCBI Taxonomy" id="312017"/>
    <lineage>
        <taxon>Eukaryota</taxon>
        <taxon>Sar</taxon>
        <taxon>Alveolata</taxon>
        <taxon>Ciliophora</taxon>
        <taxon>Intramacronucleata</taxon>
        <taxon>Oligohymenophorea</taxon>
        <taxon>Hymenostomatida</taxon>
        <taxon>Tetrahymenina</taxon>
        <taxon>Tetrahymenidae</taxon>
        <taxon>Tetrahymena</taxon>
    </lineage>
</organism>
<keyword evidence="1" id="KW-0732">Signal</keyword>
<dbReference type="EMBL" id="GG662639">
    <property type="protein sequence ID" value="EAR99514.1"/>
    <property type="molecule type" value="Genomic_DNA"/>
</dbReference>
<dbReference type="KEGG" id="tet:TTHERM_00137770"/>
<accession>I7M283</accession>
<keyword evidence="3" id="KW-1185">Reference proteome</keyword>
<dbReference type="Proteomes" id="UP000009168">
    <property type="component" value="Unassembled WGS sequence"/>
</dbReference>
<dbReference type="GeneID" id="7843755"/>
<reference evidence="3" key="1">
    <citation type="journal article" date="2006" name="PLoS Biol.">
        <title>Macronuclear genome sequence of the ciliate Tetrahymena thermophila, a model eukaryote.</title>
        <authorList>
            <person name="Eisen J.A."/>
            <person name="Coyne R.S."/>
            <person name="Wu M."/>
            <person name="Wu D."/>
            <person name="Thiagarajan M."/>
            <person name="Wortman J.R."/>
            <person name="Badger J.H."/>
            <person name="Ren Q."/>
            <person name="Amedeo P."/>
            <person name="Jones K.M."/>
            <person name="Tallon L.J."/>
            <person name="Delcher A.L."/>
            <person name="Salzberg S.L."/>
            <person name="Silva J.C."/>
            <person name="Haas B.J."/>
            <person name="Majoros W.H."/>
            <person name="Farzad M."/>
            <person name="Carlton J.M."/>
            <person name="Smith R.K. Jr."/>
            <person name="Garg J."/>
            <person name="Pearlman R.E."/>
            <person name="Karrer K.M."/>
            <person name="Sun L."/>
            <person name="Manning G."/>
            <person name="Elde N.C."/>
            <person name="Turkewitz A.P."/>
            <person name="Asai D.J."/>
            <person name="Wilkes D.E."/>
            <person name="Wang Y."/>
            <person name="Cai H."/>
            <person name="Collins K."/>
            <person name="Stewart B.A."/>
            <person name="Lee S.R."/>
            <person name="Wilamowska K."/>
            <person name="Weinberg Z."/>
            <person name="Ruzzo W.L."/>
            <person name="Wloga D."/>
            <person name="Gaertig J."/>
            <person name="Frankel J."/>
            <person name="Tsao C.-C."/>
            <person name="Gorovsky M.A."/>
            <person name="Keeling P.J."/>
            <person name="Waller R.F."/>
            <person name="Patron N.J."/>
            <person name="Cherry J.M."/>
            <person name="Stover N.A."/>
            <person name="Krieger C.J."/>
            <person name="del Toro C."/>
            <person name="Ryder H.F."/>
            <person name="Williamson S.C."/>
            <person name="Barbeau R.A."/>
            <person name="Hamilton E.P."/>
            <person name="Orias E."/>
        </authorList>
    </citation>
    <scope>NUCLEOTIDE SEQUENCE [LARGE SCALE GENOMIC DNA]</scope>
    <source>
        <strain evidence="3">SB210</strain>
    </source>
</reference>
<dbReference type="RefSeq" id="XP_001019759.1">
    <property type="nucleotide sequence ID" value="XM_001019759.1"/>
</dbReference>
<sequence>MRLLASSILFILAIANVSALSSKDAQQCQTSAKNSVQTLCLPADIDCALALKSVANCLKLCTQGPSQSDSYILNCAKTNCTTSNLSVQSWVSKFISCLHLGKLSLSFLLLALFAIVF</sequence>
<evidence type="ECO:0008006" key="4">
    <source>
        <dbReference type="Google" id="ProtNLM"/>
    </source>
</evidence>
<protein>
    <recommendedName>
        <fullName evidence="4">Transmembrane protein</fullName>
    </recommendedName>
</protein>
<evidence type="ECO:0000313" key="2">
    <source>
        <dbReference type="EMBL" id="EAR99514.1"/>
    </source>
</evidence>
<name>I7M283_TETTS</name>
<evidence type="ECO:0000313" key="3">
    <source>
        <dbReference type="Proteomes" id="UP000009168"/>
    </source>
</evidence>
<dbReference type="AlphaFoldDB" id="I7M283"/>
<feature type="signal peptide" evidence="1">
    <location>
        <begin position="1"/>
        <end position="19"/>
    </location>
</feature>
<feature type="chain" id="PRO_5003712009" description="Transmembrane protein" evidence="1">
    <location>
        <begin position="20"/>
        <end position="117"/>
    </location>
</feature>
<dbReference type="HOGENOM" id="CLU_2089682_0_0_1"/>